<evidence type="ECO:0000313" key="5">
    <source>
        <dbReference type="Proteomes" id="UP000758603"/>
    </source>
</evidence>
<dbReference type="NCBIfam" id="NF006058">
    <property type="entry name" value="PRK08206.1"/>
    <property type="match status" value="1"/>
</dbReference>
<feature type="domain" description="Tryptophan synthase beta chain-like PALP" evidence="2">
    <location>
        <begin position="34"/>
        <end position="360"/>
    </location>
</feature>
<dbReference type="Proteomes" id="UP000758603">
    <property type="component" value="Unassembled WGS sequence"/>
</dbReference>
<dbReference type="Gene3D" id="3.40.630.10">
    <property type="entry name" value="Zn peptidases"/>
    <property type="match status" value="2"/>
</dbReference>
<gene>
    <name evidence="4" type="ORF">BKA67DRAFT_665367</name>
</gene>
<dbReference type="InterPro" id="IPR036052">
    <property type="entry name" value="TrpB-like_PALP_sf"/>
</dbReference>
<evidence type="ECO:0000256" key="1">
    <source>
        <dbReference type="ARBA" id="ARBA00006247"/>
    </source>
</evidence>
<accession>A0A9P8RJX8</accession>
<dbReference type="Gene3D" id="3.40.50.1100">
    <property type="match status" value="2"/>
</dbReference>
<feature type="domain" description="Peptidase M20 dimerisation" evidence="3">
    <location>
        <begin position="542"/>
        <end position="646"/>
    </location>
</feature>
<comment type="caution">
    <text evidence="4">The sequence shown here is derived from an EMBL/GenBank/DDBJ whole genome shotgun (WGS) entry which is preliminary data.</text>
</comment>
<dbReference type="CDD" id="cd00640">
    <property type="entry name" value="Trp-synth-beta_II"/>
    <property type="match status" value="1"/>
</dbReference>
<dbReference type="Pfam" id="PF01546">
    <property type="entry name" value="Peptidase_M20"/>
    <property type="match status" value="1"/>
</dbReference>
<reference evidence="4" key="1">
    <citation type="journal article" date="2021" name="Nat. Commun.">
        <title>Genetic determinants of endophytism in the Arabidopsis root mycobiome.</title>
        <authorList>
            <person name="Mesny F."/>
            <person name="Miyauchi S."/>
            <person name="Thiergart T."/>
            <person name="Pickel B."/>
            <person name="Atanasova L."/>
            <person name="Karlsson M."/>
            <person name="Huettel B."/>
            <person name="Barry K.W."/>
            <person name="Haridas S."/>
            <person name="Chen C."/>
            <person name="Bauer D."/>
            <person name="Andreopoulos W."/>
            <person name="Pangilinan J."/>
            <person name="LaButti K."/>
            <person name="Riley R."/>
            <person name="Lipzen A."/>
            <person name="Clum A."/>
            <person name="Drula E."/>
            <person name="Henrissat B."/>
            <person name="Kohler A."/>
            <person name="Grigoriev I.V."/>
            <person name="Martin F.M."/>
            <person name="Hacquard S."/>
        </authorList>
    </citation>
    <scope>NUCLEOTIDE SEQUENCE</scope>
    <source>
        <strain evidence="4">MPI-SDFR-AT-0073</strain>
    </source>
</reference>
<dbReference type="GeneID" id="70137434"/>
<dbReference type="SUPFAM" id="SSF55031">
    <property type="entry name" value="Bacterial exopeptidase dimerisation domain"/>
    <property type="match status" value="1"/>
</dbReference>
<dbReference type="PANTHER" id="PTHR42937:SF1">
    <property type="entry name" value="DIAMINOPROPIONATE AMMONIA-LYASE"/>
    <property type="match status" value="1"/>
</dbReference>
<organism evidence="4 5">
    <name type="scientific">Truncatella angustata</name>
    <dbReference type="NCBI Taxonomy" id="152316"/>
    <lineage>
        <taxon>Eukaryota</taxon>
        <taxon>Fungi</taxon>
        <taxon>Dikarya</taxon>
        <taxon>Ascomycota</taxon>
        <taxon>Pezizomycotina</taxon>
        <taxon>Sordariomycetes</taxon>
        <taxon>Xylariomycetidae</taxon>
        <taxon>Amphisphaeriales</taxon>
        <taxon>Sporocadaceae</taxon>
        <taxon>Truncatella</taxon>
    </lineage>
</organism>
<evidence type="ECO:0000259" key="2">
    <source>
        <dbReference type="Pfam" id="PF00291"/>
    </source>
</evidence>
<dbReference type="RefSeq" id="XP_045951060.1">
    <property type="nucleotide sequence ID" value="XM_046108543.1"/>
</dbReference>
<dbReference type="OrthoDB" id="10059875at2759"/>
<dbReference type="InterPro" id="IPR011650">
    <property type="entry name" value="Peptidase_M20_dimer"/>
</dbReference>
<protein>
    <submittedName>
        <fullName evidence="4">Diaminopropionate ammonia-lyase</fullName>
    </submittedName>
</protein>
<evidence type="ECO:0000259" key="3">
    <source>
        <dbReference type="Pfam" id="PF07687"/>
    </source>
</evidence>
<dbReference type="AlphaFoldDB" id="A0A9P8RJX8"/>
<dbReference type="InterPro" id="IPR036264">
    <property type="entry name" value="Bact_exopeptidase_dim_dom"/>
</dbReference>
<name>A0A9P8RJX8_9PEZI</name>
<dbReference type="SUPFAM" id="SSF53187">
    <property type="entry name" value="Zn-dependent exopeptidases"/>
    <property type="match status" value="1"/>
</dbReference>
<dbReference type="EMBL" id="JAGPXC010000014">
    <property type="protein sequence ID" value="KAH6639986.1"/>
    <property type="molecule type" value="Genomic_DNA"/>
</dbReference>
<dbReference type="Pfam" id="PF00291">
    <property type="entry name" value="PALP"/>
    <property type="match status" value="1"/>
</dbReference>
<keyword evidence="5" id="KW-1185">Reference proteome</keyword>
<comment type="similarity">
    <text evidence="1">Belongs to the peptidase M20A family.</text>
</comment>
<dbReference type="Gene3D" id="3.30.70.360">
    <property type="match status" value="1"/>
</dbReference>
<evidence type="ECO:0000313" key="4">
    <source>
        <dbReference type="EMBL" id="KAH6639986.1"/>
    </source>
</evidence>
<dbReference type="PANTHER" id="PTHR42937">
    <property type="match status" value="1"/>
</dbReference>
<dbReference type="InterPro" id="IPR002933">
    <property type="entry name" value="Peptidase_M20"/>
</dbReference>
<dbReference type="SUPFAM" id="SSF53686">
    <property type="entry name" value="Tryptophan synthase beta subunit-like PLP-dependent enzymes"/>
    <property type="match status" value="1"/>
</dbReference>
<sequence>MSARRQPFIRDVPSKGGLVPFDTIAVTSFHESLPGYRSSPLIELRDIAKELGLKAVFLKDESNRFGLPSFKILGASWGAFTAITTRLVLPLDSAVDQVASEASKAELVLFAATDGNHGRAVAYMAKLLSIDARIYVSRSLDEYTKQAIRGEGAQVIVVAGDYDDAVRSAAQTAGSHPGGVLVQDTSFPSYEETPARIVEGYSTIFREADRQLAELGLGCDVVFSPVGVGSLAHAMLRHHKSRERSQPTKVVAVEPDTAACLYRSLQSKSGGPSPKIRTSHTIMTGLDCGTVSYTAWPDLRSYIDTSVTVSDFEAHNTVQELQARGIESGPCGASGLAALRYLAQHHRESLGFNDQTVVVLFNTEGNRPYHVPHDVSSDDPVILTQILTQIESTNPTLSVSRGSGEGAIADYMEAWLQHRDIESHRHELVKGRPSIIGVVQGTGSGRSLMLNAHTDTVSLAAYTTDPLSGNLTEKNGLPAVVGRGSLDMKAGLAAAMVALSNAKKRRVHGTVLLAAVADEEDSSRGTSEILAAGWRADGAVGTGHKGFLWVEVEITGVAAHGSRADVGVDAILNAGSFLNSFKTYAADLPTDDFLGQASAHCGLVEGGEELSSYPASCRVKIEFRTIPGQRSEGILQDITAMLEELATSDQMFTYKKPNLLLERPAFKLSSDNTFANAAMSAASEALSRPVNPQGLSFWCDAALLNEAGIPSVVFGPKGEGLHAKEEWVDAESIKTTTVMLDALIADFCNQ</sequence>
<dbReference type="GO" id="GO:0016787">
    <property type="term" value="F:hydrolase activity"/>
    <property type="evidence" value="ECO:0007669"/>
    <property type="project" value="InterPro"/>
</dbReference>
<proteinExistence type="inferred from homology"/>
<dbReference type="Pfam" id="PF07687">
    <property type="entry name" value="M20_dimer"/>
    <property type="match status" value="1"/>
</dbReference>
<dbReference type="InterPro" id="IPR001926">
    <property type="entry name" value="TrpB-like_PALP"/>
</dbReference>